<comment type="similarity">
    <text evidence="2 8">Belongs to the 4-toluene sulfonate uptake permease (TSUP) (TC 2.A.102) family.</text>
</comment>
<evidence type="ECO:0000256" key="3">
    <source>
        <dbReference type="ARBA" id="ARBA00022448"/>
    </source>
</evidence>
<evidence type="ECO:0000313" key="9">
    <source>
        <dbReference type="EMBL" id="AKU16845.1"/>
    </source>
</evidence>
<feature type="transmembrane region" description="Helical" evidence="8">
    <location>
        <begin position="6"/>
        <end position="22"/>
    </location>
</feature>
<protein>
    <recommendedName>
        <fullName evidence="8">Probable membrane transporter protein</fullName>
    </recommendedName>
</protein>
<reference evidence="9 10" key="1">
    <citation type="submission" date="2015-03" db="EMBL/GenBank/DDBJ databases">
        <title>Luteipulveratus halotolerans sp. nov., a novel actinobacterium (Dermacoccaceae) from Sarawak, Malaysia.</title>
        <authorList>
            <person name="Juboi H."/>
            <person name="Basik A."/>
            <person name="Shamsul S.S."/>
            <person name="Arnold P."/>
            <person name="Schmitt E.K."/>
            <person name="Sanglier J.-J."/>
            <person name="Yeo T."/>
        </authorList>
    </citation>
    <scope>NUCLEOTIDE SEQUENCE [LARGE SCALE GENOMIC DNA]</scope>
    <source>
        <strain evidence="9 10">MN07-A0370</strain>
    </source>
</reference>
<dbReference type="GO" id="GO:0005886">
    <property type="term" value="C:plasma membrane"/>
    <property type="evidence" value="ECO:0007669"/>
    <property type="project" value="UniProtKB-SubCell"/>
</dbReference>
<evidence type="ECO:0000256" key="6">
    <source>
        <dbReference type="ARBA" id="ARBA00022989"/>
    </source>
</evidence>
<comment type="subcellular location">
    <subcellularLocation>
        <location evidence="1 8">Cell membrane</location>
        <topology evidence="1 8">Multi-pass membrane protein</topology>
    </subcellularLocation>
</comment>
<dbReference type="EMBL" id="CP011112">
    <property type="protein sequence ID" value="AKU16845.1"/>
    <property type="molecule type" value="Genomic_DNA"/>
</dbReference>
<dbReference type="KEGG" id="lmoi:VV02_14825"/>
<evidence type="ECO:0000256" key="2">
    <source>
        <dbReference type="ARBA" id="ARBA00009142"/>
    </source>
</evidence>
<evidence type="ECO:0000256" key="5">
    <source>
        <dbReference type="ARBA" id="ARBA00022692"/>
    </source>
</evidence>
<dbReference type="PANTHER" id="PTHR30269:SF37">
    <property type="entry name" value="MEMBRANE TRANSPORTER PROTEIN"/>
    <property type="match status" value="1"/>
</dbReference>
<dbReference type="InterPro" id="IPR052017">
    <property type="entry name" value="TSUP"/>
</dbReference>
<evidence type="ECO:0000256" key="4">
    <source>
        <dbReference type="ARBA" id="ARBA00022475"/>
    </source>
</evidence>
<gene>
    <name evidence="9" type="ORF">VV02_14825</name>
</gene>
<feature type="transmembrane region" description="Helical" evidence="8">
    <location>
        <begin position="100"/>
        <end position="120"/>
    </location>
</feature>
<feature type="transmembrane region" description="Helical" evidence="8">
    <location>
        <begin position="132"/>
        <end position="154"/>
    </location>
</feature>
<feature type="transmembrane region" description="Helical" evidence="8">
    <location>
        <begin position="191"/>
        <end position="212"/>
    </location>
</feature>
<evidence type="ECO:0000256" key="7">
    <source>
        <dbReference type="ARBA" id="ARBA00023136"/>
    </source>
</evidence>
<dbReference type="STRING" id="571913.VV02_14825"/>
<dbReference type="Pfam" id="PF01925">
    <property type="entry name" value="TauE"/>
    <property type="match status" value="1"/>
</dbReference>
<proteinExistence type="inferred from homology"/>
<name>A0A0K1JJU6_9MICO</name>
<feature type="transmembrane region" description="Helical" evidence="8">
    <location>
        <begin position="224"/>
        <end position="242"/>
    </location>
</feature>
<sequence length="243" mass="24727">MIGEVAWPVVVLLGLVCAGGALTQSVAGFGLAVVTAPVVVMLAPDLMPGALLVPSLALPFVELTRGQRDIDGRSLGWAMLGRLLLLPVGIALVALTSPTVIAVLVGVMVLVAVGASVWMVDLRPRPASAFGAGMLTGVTGTAAAIGGPFLGLVLQHERPSRVRSTLAAFFVLGASVSLIGLAAVGELTQDQVRVGLVWVPFVAAGAVLSIPVRRRLAPERMRKCVLVVAAVAGVSVLVRAALG</sequence>
<evidence type="ECO:0000256" key="8">
    <source>
        <dbReference type="RuleBase" id="RU363041"/>
    </source>
</evidence>
<keyword evidence="7 8" id="KW-0472">Membrane</keyword>
<organism evidence="9 10">
    <name type="scientific">Luteipulveratus mongoliensis</name>
    <dbReference type="NCBI Taxonomy" id="571913"/>
    <lineage>
        <taxon>Bacteria</taxon>
        <taxon>Bacillati</taxon>
        <taxon>Actinomycetota</taxon>
        <taxon>Actinomycetes</taxon>
        <taxon>Micrococcales</taxon>
        <taxon>Dermacoccaceae</taxon>
        <taxon>Luteipulveratus</taxon>
    </lineage>
</organism>
<feature type="transmembrane region" description="Helical" evidence="8">
    <location>
        <begin position="74"/>
        <end position="93"/>
    </location>
</feature>
<dbReference type="OrthoDB" id="5472127at2"/>
<keyword evidence="4 8" id="KW-1003">Cell membrane</keyword>
<feature type="transmembrane region" description="Helical" evidence="8">
    <location>
        <begin position="29"/>
        <end position="54"/>
    </location>
</feature>
<keyword evidence="6 8" id="KW-1133">Transmembrane helix</keyword>
<evidence type="ECO:0000313" key="10">
    <source>
        <dbReference type="Proteomes" id="UP000066480"/>
    </source>
</evidence>
<dbReference type="AlphaFoldDB" id="A0A0K1JJU6"/>
<evidence type="ECO:0000256" key="1">
    <source>
        <dbReference type="ARBA" id="ARBA00004651"/>
    </source>
</evidence>
<dbReference type="InterPro" id="IPR002781">
    <property type="entry name" value="TM_pro_TauE-like"/>
</dbReference>
<dbReference type="Proteomes" id="UP000066480">
    <property type="component" value="Chromosome"/>
</dbReference>
<dbReference type="RefSeq" id="WP_052592619.1">
    <property type="nucleotide sequence ID" value="NZ_CP011112.1"/>
</dbReference>
<keyword evidence="3" id="KW-0813">Transport</keyword>
<keyword evidence="5 8" id="KW-0812">Transmembrane</keyword>
<accession>A0A0K1JJU6</accession>
<feature type="transmembrane region" description="Helical" evidence="8">
    <location>
        <begin position="166"/>
        <end position="185"/>
    </location>
</feature>
<dbReference type="PANTHER" id="PTHR30269">
    <property type="entry name" value="TRANSMEMBRANE PROTEIN YFCA"/>
    <property type="match status" value="1"/>
</dbReference>
<keyword evidence="10" id="KW-1185">Reference proteome</keyword>